<protein>
    <submittedName>
        <fullName evidence="2">Uncharacterized protein</fullName>
    </submittedName>
</protein>
<name>A0A2S6HC11_9GAMM</name>
<accession>A0A2S6HC11</accession>
<evidence type="ECO:0000256" key="1">
    <source>
        <dbReference type="SAM" id="MobiDB-lite"/>
    </source>
</evidence>
<feature type="compositionally biased region" description="Polar residues" evidence="1">
    <location>
        <begin position="19"/>
        <end position="29"/>
    </location>
</feature>
<evidence type="ECO:0000313" key="3">
    <source>
        <dbReference type="Proteomes" id="UP000240010"/>
    </source>
</evidence>
<feature type="region of interest" description="Disordered" evidence="1">
    <location>
        <begin position="1"/>
        <end position="30"/>
    </location>
</feature>
<sequence>MDVGKEREHDCMDAGGRATQEQLPRSESFSGGFGRCLPETPVLAAAQTGLFRPTGFLWRARHALQKLWRAQKHQSVSMVMVGELN</sequence>
<dbReference type="AlphaFoldDB" id="A0A2S6HC11"/>
<feature type="compositionally biased region" description="Basic and acidic residues" evidence="1">
    <location>
        <begin position="1"/>
        <end position="12"/>
    </location>
</feature>
<gene>
    <name evidence="2" type="ORF">B0F87_107176</name>
</gene>
<dbReference type="EMBL" id="PTIZ01000007">
    <property type="protein sequence ID" value="PPK74933.1"/>
    <property type="molecule type" value="Genomic_DNA"/>
</dbReference>
<comment type="caution">
    <text evidence="2">The sequence shown here is derived from an EMBL/GenBank/DDBJ whole genome shotgun (WGS) entry which is preliminary data.</text>
</comment>
<organism evidence="2 3">
    <name type="scientific">Methylobacter tundripaludum</name>
    <dbReference type="NCBI Taxonomy" id="173365"/>
    <lineage>
        <taxon>Bacteria</taxon>
        <taxon>Pseudomonadati</taxon>
        <taxon>Pseudomonadota</taxon>
        <taxon>Gammaproteobacteria</taxon>
        <taxon>Methylococcales</taxon>
        <taxon>Methylococcaceae</taxon>
        <taxon>Methylobacter</taxon>
    </lineage>
</organism>
<dbReference type="Proteomes" id="UP000240010">
    <property type="component" value="Unassembled WGS sequence"/>
</dbReference>
<proteinExistence type="predicted"/>
<evidence type="ECO:0000313" key="2">
    <source>
        <dbReference type="EMBL" id="PPK74933.1"/>
    </source>
</evidence>
<reference evidence="2 3" key="1">
    <citation type="submission" date="2018-02" db="EMBL/GenBank/DDBJ databases">
        <title>Subsurface microbial communities from deep shales in Ohio and West Virginia, USA.</title>
        <authorList>
            <person name="Wrighton K."/>
        </authorList>
    </citation>
    <scope>NUCLEOTIDE SEQUENCE [LARGE SCALE GENOMIC DNA]</scope>
    <source>
        <strain evidence="2 3">OWC-DMM</strain>
    </source>
</reference>